<name>A0A179GM17_PURLI</name>
<feature type="region of interest" description="Disordered" evidence="1">
    <location>
        <begin position="379"/>
        <end position="405"/>
    </location>
</feature>
<dbReference type="InterPro" id="IPR010730">
    <property type="entry name" value="HET"/>
</dbReference>
<dbReference type="PANTHER" id="PTHR10622">
    <property type="entry name" value="HET DOMAIN-CONTAINING PROTEIN"/>
    <property type="match status" value="1"/>
</dbReference>
<evidence type="ECO:0000313" key="4">
    <source>
        <dbReference type="Proteomes" id="UP000078240"/>
    </source>
</evidence>
<dbReference type="Pfam" id="PF06985">
    <property type="entry name" value="HET"/>
    <property type="match status" value="1"/>
</dbReference>
<dbReference type="PANTHER" id="PTHR10622:SF10">
    <property type="entry name" value="HET DOMAIN-CONTAINING PROTEIN"/>
    <property type="match status" value="1"/>
</dbReference>
<evidence type="ECO:0000259" key="2">
    <source>
        <dbReference type="Pfam" id="PF06985"/>
    </source>
</evidence>
<sequence length="643" mass="70559">MRLLNTSTLQLEVFIGTDVPPYTVLSHRWEDEEVTLEHMKTGAAGQMKGFAKIESSAHRAREDGCPYIWIDTCCIDKSSSAELSEAINSMFAWYRAAQRCIVYLSDVRTLADLPRSAWFTRGWTLQELIAPRDVVFLNREWRVLGDKTGLRRQLRDITRIADAVLAGGGDEEGPPLDLAAVPACNKLAWAAGRRTTRPEDEAYCLLGLLGVAMPLLYGEGAERAFRRVMEAYVREYPDDETVLAWTAEPEDVDARGSPYWPLLASSPRFFRRSGGYTVPRFRAWRKGGGRAVDVTGGGVRAALTVQPLGQDAIQRPGADSDGGDAGVQTLFLAALNCSYVEDEHEADGFSGCFTVTLQRLSDFEEDQYARVRPDAIIPVGEPSGTAWPAAGTPSSSSRDAHGGRGDARVANVFVRTRPRTGDPVAGFCARNDGGAAARLGFTFMAGSNRGPVAMPGSINVEFRPATMTTLTADNDGDGGGDTDDQLPPQFCFLDVAAAENRLAERGCFDVQNLTRRRVVGCLRVRLRASLDGNPPRAIVPLRSYRDPWLVVGLEPLPVNQLGTAPGYVRPWYEFSERCCGYDDALAELELEERKGAEDGNRDGDGVLRKTHVAPGGKKVRVRFVPATYKFRTYYEVQLVVDDE</sequence>
<proteinExistence type="predicted"/>
<reference evidence="3 4" key="1">
    <citation type="submission" date="2016-01" db="EMBL/GenBank/DDBJ databases">
        <title>Biosynthesis of antibiotic leucinostatins and their inhibition on Phytophthora in bio-control Purpureocillium lilacinum.</title>
        <authorList>
            <person name="Wang G."/>
            <person name="Liu Z."/>
            <person name="Lin R."/>
            <person name="Li E."/>
            <person name="Mao Z."/>
            <person name="Ling J."/>
            <person name="Yin W."/>
            <person name="Xie B."/>
        </authorList>
    </citation>
    <scope>NUCLEOTIDE SEQUENCE [LARGE SCALE GENOMIC DNA]</scope>
    <source>
        <strain evidence="3">PLBJ-1</strain>
    </source>
</reference>
<evidence type="ECO:0000256" key="1">
    <source>
        <dbReference type="SAM" id="MobiDB-lite"/>
    </source>
</evidence>
<evidence type="ECO:0000313" key="3">
    <source>
        <dbReference type="EMBL" id="OAQ78937.1"/>
    </source>
</evidence>
<dbReference type="Proteomes" id="UP000078240">
    <property type="component" value="Unassembled WGS sequence"/>
</dbReference>
<protein>
    <submittedName>
        <fullName evidence="3">HET-domain-containing protein</fullName>
    </submittedName>
</protein>
<organism evidence="3 4">
    <name type="scientific">Purpureocillium lilacinum</name>
    <name type="common">Paecilomyces lilacinus</name>
    <dbReference type="NCBI Taxonomy" id="33203"/>
    <lineage>
        <taxon>Eukaryota</taxon>
        <taxon>Fungi</taxon>
        <taxon>Dikarya</taxon>
        <taxon>Ascomycota</taxon>
        <taxon>Pezizomycotina</taxon>
        <taxon>Sordariomycetes</taxon>
        <taxon>Hypocreomycetidae</taxon>
        <taxon>Hypocreales</taxon>
        <taxon>Ophiocordycipitaceae</taxon>
        <taxon>Purpureocillium</taxon>
    </lineage>
</organism>
<comment type="caution">
    <text evidence="3">The sequence shown here is derived from an EMBL/GenBank/DDBJ whole genome shotgun (WGS) entry which is preliminary data.</text>
</comment>
<dbReference type="AlphaFoldDB" id="A0A179GM17"/>
<accession>A0A179GM17</accession>
<dbReference type="EMBL" id="LSBH01000005">
    <property type="protein sequence ID" value="OAQ78937.1"/>
    <property type="molecule type" value="Genomic_DNA"/>
</dbReference>
<gene>
    <name evidence="3" type="ORF">VFPBJ_07058</name>
</gene>
<feature type="domain" description="Heterokaryon incompatibility" evidence="2">
    <location>
        <begin position="22"/>
        <end position="106"/>
    </location>
</feature>